<accession>L0FVC0</accession>
<proteinExistence type="inferred from homology"/>
<dbReference type="HOGENOM" id="CLU_028104_2_2_10"/>
<evidence type="ECO:0000256" key="8">
    <source>
        <dbReference type="ARBA" id="ARBA00022840"/>
    </source>
</evidence>
<keyword evidence="4 14" id="KW-0963">Cytoplasm</keyword>
<dbReference type="NCBIfam" id="TIGR01082">
    <property type="entry name" value="murC"/>
    <property type="match status" value="1"/>
</dbReference>
<keyword evidence="19" id="KW-1185">Reference proteome</keyword>
<dbReference type="InterPro" id="IPR004101">
    <property type="entry name" value="Mur_ligase_C"/>
</dbReference>
<dbReference type="Pfam" id="PF01225">
    <property type="entry name" value="Mur_ligase"/>
    <property type="match status" value="1"/>
</dbReference>
<dbReference type="KEGG" id="evi:Echvi_0309"/>
<keyword evidence="12 14" id="KW-0961">Cell wall biogenesis/degradation</keyword>
<comment type="similarity">
    <text evidence="14">Belongs to the MurCDEF family.</text>
</comment>
<keyword evidence="9 14" id="KW-0133">Cell shape</keyword>
<dbReference type="PANTHER" id="PTHR43445">
    <property type="entry name" value="UDP-N-ACETYLMURAMATE--L-ALANINE LIGASE-RELATED"/>
    <property type="match status" value="1"/>
</dbReference>
<evidence type="ECO:0000256" key="1">
    <source>
        <dbReference type="ARBA" id="ARBA00004496"/>
    </source>
</evidence>
<dbReference type="EMBL" id="CP003346">
    <property type="protein sequence ID" value="AGA76600.1"/>
    <property type="molecule type" value="Genomic_DNA"/>
</dbReference>
<evidence type="ECO:0000313" key="18">
    <source>
        <dbReference type="EMBL" id="AGA76600.1"/>
    </source>
</evidence>
<dbReference type="GO" id="GO:0071555">
    <property type="term" value="P:cell wall organization"/>
    <property type="evidence" value="ECO:0007669"/>
    <property type="project" value="UniProtKB-KW"/>
</dbReference>
<evidence type="ECO:0000259" key="17">
    <source>
        <dbReference type="Pfam" id="PF08245"/>
    </source>
</evidence>
<feature type="binding site" evidence="14">
    <location>
        <begin position="120"/>
        <end position="126"/>
    </location>
    <ligand>
        <name>ATP</name>
        <dbReference type="ChEBI" id="CHEBI:30616"/>
    </ligand>
</feature>
<dbReference type="Gene3D" id="3.40.50.720">
    <property type="entry name" value="NAD(P)-binding Rossmann-like Domain"/>
    <property type="match status" value="1"/>
</dbReference>
<gene>
    <name evidence="14" type="primary">murC</name>
    <name evidence="18" type="ordered locus">Echvi_0309</name>
</gene>
<dbReference type="InterPro" id="IPR036615">
    <property type="entry name" value="Mur_ligase_C_dom_sf"/>
</dbReference>
<keyword evidence="7 14" id="KW-0547">Nucleotide-binding</keyword>
<organism evidence="18 19">
    <name type="scientific">Echinicola vietnamensis (strain DSM 17526 / LMG 23754 / KMM 6221)</name>
    <dbReference type="NCBI Taxonomy" id="926556"/>
    <lineage>
        <taxon>Bacteria</taxon>
        <taxon>Pseudomonadati</taxon>
        <taxon>Bacteroidota</taxon>
        <taxon>Cytophagia</taxon>
        <taxon>Cytophagales</taxon>
        <taxon>Cyclobacteriaceae</taxon>
        <taxon>Echinicola</taxon>
    </lineage>
</organism>
<dbReference type="PANTHER" id="PTHR43445:SF3">
    <property type="entry name" value="UDP-N-ACETYLMURAMATE--L-ALANINE LIGASE"/>
    <property type="match status" value="1"/>
</dbReference>
<dbReference type="UniPathway" id="UPA00219"/>
<dbReference type="RefSeq" id="WP_015264167.1">
    <property type="nucleotide sequence ID" value="NC_019904.1"/>
</dbReference>
<comment type="catalytic activity">
    <reaction evidence="13 14">
        <text>UDP-N-acetyl-alpha-D-muramate + L-alanine + ATP = UDP-N-acetyl-alpha-D-muramoyl-L-alanine + ADP + phosphate + H(+)</text>
        <dbReference type="Rhea" id="RHEA:23372"/>
        <dbReference type="ChEBI" id="CHEBI:15378"/>
        <dbReference type="ChEBI" id="CHEBI:30616"/>
        <dbReference type="ChEBI" id="CHEBI:43474"/>
        <dbReference type="ChEBI" id="CHEBI:57972"/>
        <dbReference type="ChEBI" id="CHEBI:70757"/>
        <dbReference type="ChEBI" id="CHEBI:83898"/>
        <dbReference type="ChEBI" id="CHEBI:456216"/>
        <dbReference type="EC" id="6.3.2.8"/>
    </reaction>
</comment>
<dbReference type="InterPro" id="IPR036565">
    <property type="entry name" value="Mur-like_cat_sf"/>
</dbReference>
<evidence type="ECO:0000259" key="15">
    <source>
        <dbReference type="Pfam" id="PF01225"/>
    </source>
</evidence>
<dbReference type="eggNOG" id="COG0773">
    <property type="taxonomic scope" value="Bacteria"/>
</dbReference>
<keyword evidence="6 14" id="KW-0132">Cell division</keyword>
<dbReference type="HAMAP" id="MF_00046">
    <property type="entry name" value="MurC"/>
    <property type="match status" value="1"/>
</dbReference>
<dbReference type="SUPFAM" id="SSF53623">
    <property type="entry name" value="MurD-like peptide ligases, catalytic domain"/>
    <property type="match status" value="1"/>
</dbReference>
<dbReference type="GO" id="GO:0005524">
    <property type="term" value="F:ATP binding"/>
    <property type="evidence" value="ECO:0007669"/>
    <property type="project" value="UniProtKB-UniRule"/>
</dbReference>
<keyword evidence="11 14" id="KW-0131">Cell cycle</keyword>
<dbReference type="Gene3D" id="3.90.190.20">
    <property type="entry name" value="Mur ligase, C-terminal domain"/>
    <property type="match status" value="1"/>
</dbReference>
<dbReference type="GO" id="GO:0008763">
    <property type="term" value="F:UDP-N-acetylmuramate-L-alanine ligase activity"/>
    <property type="evidence" value="ECO:0007669"/>
    <property type="project" value="UniProtKB-UniRule"/>
</dbReference>
<dbReference type="Proteomes" id="UP000010796">
    <property type="component" value="Chromosome"/>
</dbReference>
<evidence type="ECO:0000256" key="5">
    <source>
        <dbReference type="ARBA" id="ARBA00022598"/>
    </source>
</evidence>
<dbReference type="InterPro" id="IPR013221">
    <property type="entry name" value="Mur_ligase_cen"/>
</dbReference>
<evidence type="ECO:0000256" key="4">
    <source>
        <dbReference type="ARBA" id="ARBA00022490"/>
    </source>
</evidence>
<dbReference type="OrthoDB" id="9804126at2"/>
<dbReference type="AlphaFoldDB" id="L0FVC0"/>
<protein>
    <recommendedName>
        <fullName evidence="3 14">UDP-N-acetylmuramate--L-alanine ligase</fullName>
        <ecNumber evidence="3 14">6.3.2.8</ecNumber>
    </recommendedName>
    <alternativeName>
        <fullName evidence="14">UDP-N-acetylmuramoyl-L-alanine synthetase</fullName>
    </alternativeName>
</protein>
<keyword evidence="8 14" id="KW-0067">ATP-binding</keyword>
<evidence type="ECO:0000256" key="9">
    <source>
        <dbReference type="ARBA" id="ARBA00022960"/>
    </source>
</evidence>
<dbReference type="SUPFAM" id="SSF53244">
    <property type="entry name" value="MurD-like peptide ligases, peptide-binding domain"/>
    <property type="match status" value="1"/>
</dbReference>
<feature type="domain" description="Mur ligase central" evidence="17">
    <location>
        <begin position="118"/>
        <end position="300"/>
    </location>
</feature>
<evidence type="ECO:0000256" key="3">
    <source>
        <dbReference type="ARBA" id="ARBA00012211"/>
    </source>
</evidence>
<comment type="subcellular location">
    <subcellularLocation>
        <location evidence="1 14">Cytoplasm</location>
    </subcellularLocation>
</comment>
<feature type="domain" description="Mur ligase N-terminal catalytic" evidence="15">
    <location>
        <begin position="9"/>
        <end position="112"/>
    </location>
</feature>
<comment type="function">
    <text evidence="14">Cell wall formation.</text>
</comment>
<dbReference type="STRING" id="926556.Echvi_0309"/>
<name>L0FVC0_ECHVK</name>
<dbReference type="GO" id="GO:0005737">
    <property type="term" value="C:cytoplasm"/>
    <property type="evidence" value="ECO:0007669"/>
    <property type="project" value="UniProtKB-SubCell"/>
</dbReference>
<dbReference type="EC" id="6.3.2.8" evidence="3 14"/>
<dbReference type="PATRIC" id="fig|926556.3.peg.308"/>
<evidence type="ECO:0000259" key="16">
    <source>
        <dbReference type="Pfam" id="PF02875"/>
    </source>
</evidence>
<sequence>MNWDKLHSVYFLGIGGIGMSAIARWFNHIGIPVSGYDKTPSPLTRKLEEEGMRITYEDTLETIPSAIRGDKEHVLIVWTPAIPKDSVQLNFFQQEGFDLKKRSEVLGMITATMYTVGVAGTHGKTTTSSMVAHMLKSAGKNIAAFLGGLTQNYESNLILHDEENEEQPIVVVEADEFDRSFLRLHPNVAVVTSVDADHLDIYGDAQELTRNFEQYIDLLPEDGVLFIQKNALQKLNRNDFGSLTLRQYGLGEGAVRAENIKAGIASFEFDYVSEEKILKGLILRVPGFHNVENALASVSIALHFGVSEEAIRKGLETFKGVKRRFEIKRQDEKGVFIDDYAHHPEEIRAFLKSVKAMYPEQKLTAVFQPHLYTRTRDFADGFSEALSLADEVILLDIYPARELPIDGVNAAMLLEKISAPQKSLHSKEDLLGYLDKQRPAVLVTLGAGDIDRLVEPINNLIAQWD</sequence>
<keyword evidence="5 14" id="KW-0436">Ligase</keyword>
<dbReference type="GO" id="GO:0009252">
    <property type="term" value="P:peptidoglycan biosynthetic process"/>
    <property type="evidence" value="ECO:0007669"/>
    <property type="project" value="UniProtKB-UniRule"/>
</dbReference>
<dbReference type="GO" id="GO:0051301">
    <property type="term" value="P:cell division"/>
    <property type="evidence" value="ECO:0007669"/>
    <property type="project" value="UniProtKB-KW"/>
</dbReference>
<keyword evidence="10 14" id="KW-0573">Peptidoglycan synthesis</keyword>
<dbReference type="InterPro" id="IPR005758">
    <property type="entry name" value="UDP-N-AcMur_Ala_ligase_MurC"/>
</dbReference>
<evidence type="ECO:0000256" key="7">
    <source>
        <dbReference type="ARBA" id="ARBA00022741"/>
    </source>
</evidence>
<dbReference type="Gene3D" id="3.40.1190.10">
    <property type="entry name" value="Mur-like, catalytic domain"/>
    <property type="match status" value="1"/>
</dbReference>
<comment type="pathway">
    <text evidence="2 14">Cell wall biogenesis; peptidoglycan biosynthesis.</text>
</comment>
<evidence type="ECO:0000256" key="10">
    <source>
        <dbReference type="ARBA" id="ARBA00022984"/>
    </source>
</evidence>
<evidence type="ECO:0000256" key="14">
    <source>
        <dbReference type="HAMAP-Rule" id="MF_00046"/>
    </source>
</evidence>
<dbReference type="Pfam" id="PF08245">
    <property type="entry name" value="Mur_ligase_M"/>
    <property type="match status" value="1"/>
</dbReference>
<evidence type="ECO:0000256" key="12">
    <source>
        <dbReference type="ARBA" id="ARBA00023316"/>
    </source>
</evidence>
<dbReference type="Pfam" id="PF02875">
    <property type="entry name" value="Mur_ligase_C"/>
    <property type="match status" value="1"/>
</dbReference>
<evidence type="ECO:0000256" key="11">
    <source>
        <dbReference type="ARBA" id="ARBA00023306"/>
    </source>
</evidence>
<evidence type="ECO:0000256" key="6">
    <source>
        <dbReference type="ARBA" id="ARBA00022618"/>
    </source>
</evidence>
<dbReference type="SUPFAM" id="SSF51984">
    <property type="entry name" value="MurCD N-terminal domain"/>
    <property type="match status" value="1"/>
</dbReference>
<evidence type="ECO:0000256" key="2">
    <source>
        <dbReference type="ARBA" id="ARBA00004752"/>
    </source>
</evidence>
<evidence type="ECO:0000256" key="13">
    <source>
        <dbReference type="ARBA" id="ARBA00047833"/>
    </source>
</evidence>
<feature type="domain" description="Mur ligase C-terminal" evidence="16">
    <location>
        <begin position="323"/>
        <end position="430"/>
    </location>
</feature>
<reference evidence="19" key="1">
    <citation type="submission" date="2012-02" db="EMBL/GenBank/DDBJ databases">
        <title>The complete genome of Echinicola vietnamensis DSM 17526.</title>
        <authorList>
            <person name="Lucas S."/>
            <person name="Copeland A."/>
            <person name="Lapidus A."/>
            <person name="Glavina del Rio T."/>
            <person name="Dalin E."/>
            <person name="Tice H."/>
            <person name="Bruce D."/>
            <person name="Goodwin L."/>
            <person name="Pitluck S."/>
            <person name="Peters L."/>
            <person name="Ovchinnikova G."/>
            <person name="Teshima H."/>
            <person name="Kyrpides N."/>
            <person name="Mavromatis K."/>
            <person name="Ivanova N."/>
            <person name="Brettin T."/>
            <person name="Detter J.C."/>
            <person name="Han C."/>
            <person name="Larimer F."/>
            <person name="Land M."/>
            <person name="Hauser L."/>
            <person name="Markowitz V."/>
            <person name="Cheng J.-F."/>
            <person name="Hugenholtz P."/>
            <person name="Woyke T."/>
            <person name="Wu D."/>
            <person name="Brambilla E."/>
            <person name="Klenk H.-P."/>
            <person name="Eisen J.A."/>
        </authorList>
    </citation>
    <scope>NUCLEOTIDE SEQUENCE [LARGE SCALE GENOMIC DNA]</scope>
    <source>
        <strain evidence="19">DSM 17526 / LMG 23754 / KMM 6221</strain>
    </source>
</reference>
<evidence type="ECO:0000313" key="19">
    <source>
        <dbReference type="Proteomes" id="UP000010796"/>
    </source>
</evidence>
<dbReference type="GO" id="GO:0008360">
    <property type="term" value="P:regulation of cell shape"/>
    <property type="evidence" value="ECO:0007669"/>
    <property type="project" value="UniProtKB-KW"/>
</dbReference>
<dbReference type="InterPro" id="IPR000713">
    <property type="entry name" value="Mur_ligase_N"/>
</dbReference>
<dbReference type="InterPro" id="IPR050061">
    <property type="entry name" value="MurCDEF_pg_biosynth"/>
</dbReference>